<dbReference type="InterPro" id="IPR036390">
    <property type="entry name" value="WH_DNA-bd_sf"/>
</dbReference>
<evidence type="ECO:0000256" key="2">
    <source>
        <dbReference type="ARBA" id="ARBA00023125"/>
    </source>
</evidence>
<name>A0A4R3KV13_9SPHI</name>
<organism evidence="4 5">
    <name type="scientific">Anseongella ginsenosidimutans</name>
    <dbReference type="NCBI Taxonomy" id="496056"/>
    <lineage>
        <taxon>Bacteria</taxon>
        <taxon>Pseudomonadati</taxon>
        <taxon>Bacteroidota</taxon>
        <taxon>Sphingobacteriia</taxon>
        <taxon>Sphingobacteriales</taxon>
        <taxon>Sphingobacteriaceae</taxon>
        <taxon>Anseongella</taxon>
    </lineage>
</organism>
<dbReference type="EMBL" id="SMAD01000002">
    <property type="protein sequence ID" value="TCS88911.1"/>
    <property type="molecule type" value="Genomic_DNA"/>
</dbReference>
<sequence>MRMNTENIQGQQDKELLIEEFGQYIETEDKLPPLAARILAHLVIDNHKGITFEEMVELLKASKSSVFTNLNILLHKGRITYYTLPGDRKKYYTVSPDDTIDRMNERIKSCDHKLALCNKIIVYKKSTQDPGNGNYLLKQINYLESFIRFLEQYKALCLQHKEELIHLKK</sequence>
<accession>A0A4R3KV13</accession>
<evidence type="ECO:0000313" key="5">
    <source>
        <dbReference type="Proteomes" id="UP000295807"/>
    </source>
</evidence>
<evidence type="ECO:0000256" key="3">
    <source>
        <dbReference type="ARBA" id="ARBA00023163"/>
    </source>
</evidence>
<dbReference type="GO" id="GO:0003677">
    <property type="term" value="F:DNA binding"/>
    <property type="evidence" value="ECO:0007669"/>
    <property type="project" value="UniProtKB-KW"/>
</dbReference>
<reference evidence="4 5" key="1">
    <citation type="submission" date="2019-03" db="EMBL/GenBank/DDBJ databases">
        <title>Genomic Encyclopedia of Type Strains, Phase IV (KMG-IV): sequencing the most valuable type-strain genomes for metagenomic binning, comparative biology and taxonomic classification.</title>
        <authorList>
            <person name="Goeker M."/>
        </authorList>
    </citation>
    <scope>NUCLEOTIDE SEQUENCE [LARGE SCALE GENOMIC DNA]</scope>
    <source>
        <strain evidence="4 5">DSM 21100</strain>
    </source>
</reference>
<evidence type="ECO:0008006" key="6">
    <source>
        <dbReference type="Google" id="ProtNLM"/>
    </source>
</evidence>
<keyword evidence="1" id="KW-0805">Transcription regulation</keyword>
<keyword evidence="2" id="KW-0238">DNA-binding</keyword>
<gene>
    <name evidence="4" type="ORF">EDD80_102101</name>
</gene>
<keyword evidence="5" id="KW-1185">Reference proteome</keyword>
<keyword evidence="3" id="KW-0804">Transcription</keyword>
<dbReference type="InterPro" id="IPR052362">
    <property type="entry name" value="HTH-GbsR_regulator"/>
</dbReference>
<dbReference type="Proteomes" id="UP000295807">
    <property type="component" value="Unassembled WGS sequence"/>
</dbReference>
<dbReference type="SUPFAM" id="SSF46785">
    <property type="entry name" value="Winged helix' DNA-binding domain"/>
    <property type="match status" value="1"/>
</dbReference>
<dbReference type="InterPro" id="IPR036388">
    <property type="entry name" value="WH-like_DNA-bd_sf"/>
</dbReference>
<dbReference type="PANTHER" id="PTHR38465">
    <property type="entry name" value="HTH-TYPE TRANSCRIPTIONAL REGULATOR MJ1563-RELATED"/>
    <property type="match status" value="1"/>
</dbReference>
<dbReference type="PANTHER" id="PTHR38465:SF1">
    <property type="entry name" value="HTH-TYPE TRANSCRIPTIONAL REGULATOR MJ1563-RELATED"/>
    <property type="match status" value="1"/>
</dbReference>
<evidence type="ECO:0000256" key="1">
    <source>
        <dbReference type="ARBA" id="ARBA00023015"/>
    </source>
</evidence>
<proteinExistence type="predicted"/>
<comment type="caution">
    <text evidence="4">The sequence shown here is derived from an EMBL/GenBank/DDBJ whole genome shotgun (WGS) entry which is preliminary data.</text>
</comment>
<dbReference type="AlphaFoldDB" id="A0A4R3KV13"/>
<dbReference type="Gene3D" id="1.10.10.10">
    <property type="entry name" value="Winged helix-like DNA-binding domain superfamily/Winged helix DNA-binding domain"/>
    <property type="match status" value="1"/>
</dbReference>
<evidence type="ECO:0000313" key="4">
    <source>
        <dbReference type="EMBL" id="TCS88911.1"/>
    </source>
</evidence>
<protein>
    <recommendedName>
        <fullName evidence="6">DNA-binding transcriptional regulator GbsR (MarR family)</fullName>
    </recommendedName>
</protein>